<organism evidence="1 2">
    <name type="scientific">Ciona savignyi</name>
    <name type="common">Pacific transparent sea squirt</name>
    <dbReference type="NCBI Taxonomy" id="51511"/>
    <lineage>
        <taxon>Eukaryota</taxon>
        <taxon>Metazoa</taxon>
        <taxon>Chordata</taxon>
        <taxon>Tunicata</taxon>
        <taxon>Ascidiacea</taxon>
        <taxon>Phlebobranchia</taxon>
        <taxon>Cionidae</taxon>
        <taxon>Ciona</taxon>
    </lineage>
</organism>
<proteinExistence type="predicted"/>
<accession>H2YPF7</accession>
<name>H2YPF7_CIOSA</name>
<dbReference type="HOGENOM" id="CLU_3129387_0_0_1"/>
<reference evidence="1" key="3">
    <citation type="submission" date="2025-09" db="UniProtKB">
        <authorList>
            <consortium name="Ensembl"/>
        </authorList>
    </citation>
    <scope>IDENTIFICATION</scope>
</reference>
<dbReference type="Proteomes" id="UP000007875">
    <property type="component" value="Unassembled WGS sequence"/>
</dbReference>
<keyword evidence="2" id="KW-1185">Reference proteome</keyword>
<dbReference type="AlphaFoldDB" id="H2YPF7"/>
<dbReference type="Ensembl" id="ENSCSAVT00000007309.1">
    <property type="protein sequence ID" value="ENSCSAVP00000007215.1"/>
    <property type="gene ID" value="ENSCSAVG00000004315.1"/>
</dbReference>
<protein>
    <submittedName>
        <fullName evidence="1">Uncharacterized protein</fullName>
    </submittedName>
</protein>
<dbReference type="InParanoid" id="H2YPF7"/>
<reference evidence="2" key="1">
    <citation type="submission" date="2003-08" db="EMBL/GenBank/DDBJ databases">
        <authorList>
            <person name="Birren B."/>
            <person name="Nusbaum C."/>
            <person name="Abebe A."/>
            <person name="Abouelleil A."/>
            <person name="Adekoya E."/>
            <person name="Ait-zahra M."/>
            <person name="Allen N."/>
            <person name="Allen T."/>
            <person name="An P."/>
            <person name="Anderson M."/>
            <person name="Anderson S."/>
            <person name="Arachchi H."/>
            <person name="Armbruster J."/>
            <person name="Bachantsang P."/>
            <person name="Baldwin J."/>
            <person name="Barry A."/>
            <person name="Bayul T."/>
            <person name="Blitshsteyn B."/>
            <person name="Bloom T."/>
            <person name="Blye J."/>
            <person name="Boguslavskiy L."/>
            <person name="Borowsky M."/>
            <person name="Boukhgalter B."/>
            <person name="Brunache A."/>
            <person name="Butler J."/>
            <person name="Calixte N."/>
            <person name="Calvo S."/>
            <person name="Camarata J."/>
            <person name="Campo K."/>
            <person name="Chang J."/>
            <person name="Cheshatsang Y."/>
            <person name="Citroen M."/>
            <person name="Collymore A."/>
            <person name="Considine T."/>
            <person name="Cook A."/>
            <person name="Cooke P."/>
            <person name="Corum B."/>
            <person name="Cuomo C."/>
            <person name="David R."/>
            <person name="Dawoe T."/>
            <person name="Degray S."/>
            <person name="Dodge S."/>
            <person name="Dooley K."/>
            <person name="Dorje P."/>
            <person name="Dorjee K."/>
            <person name="Dorris L."/>
            <person name="Duffey N."/>
            <person name="Dupes A."/>
            <person name="Elkins T."/>
            <person name="Engels R."/>
            <person name="Erickson J."/>
            <person name="Farina A."/>
            <person name="Faro S."/>
            <person name="Ferreira P."/>
            <person name="Fischer H."/>
            <person name="Fitzgerald M."/>
            <person name="Foley K."/>
            <person name="Gage D."/>
            <person name="Galagan J."/>
            <person name="Gearin G."/>
            <person name="Gnerre S."/>
            <person name="Gnirke A."/>
            <person name="Goyette A."/>
            <person name="Graham J."/>
            <person name="Grandbois E."/>
            <person name="Gyaltsen K."/>
            <person name="Hafez N."/>
            <person name="Hagopian D."/>
            <person name="Hagos B."/>
            <person name="Hall J."/>
            <person name="Hatcher B."/>
            <person name="Heller A."/>
            <person name="Higgins H."/>
            <person name="Honan T."/>
            <person name="Horn A."/>
            <person name="Houde N."/>
            <person name="Hughes L."/>
            <person name="Hulme W."/>
            <person name="Husby E."/>
            <person name="Iliev I."/>
            <person name="Jaffe D."/>
            <person name="Jones C."/>
            <person name="Kamal M."/>
            <person name="Kamat A."/>
            <person name="Kamvysselis M."/>
            <person name="Karlsson E."/>
            <person name="Kells C."/>
            <person name="Kieu A."/>
            <person name="Kisner P."/>
            <person name="Kodira C."/>
            <person name="Kulbokas E."/>
            <person name="Labutti K."/>
            <person name="Lama D."/>
            <person name="Landers T."/>
            <person name="Leger J."/>
            <person name="Levine S."/>
            <person name="Lewis D."/>
            <person name="Lewis T."/>
            <person name="Lindblad-toh K."/>
            <person name="Liu X."/>
            <person name="Lokyitsang T."/>
            <person name="Lokyitsang Y."/>
            <person name="Lucien O."/>
            <person name="Lui A."/>
            <person name="Ma L.J."/>
            <person name="Mabbitt R."/>
            <person name="Macdonald J."/>
            <person name="Maclean C."/>
            <person name="Major J."/>
            <person name="Manning J."/>
            <person name="Marabella R."/>
            <person name="Maru K."/>
            <person name="Matthews C."/>
            <person name="Mauceli E."/>
            <person name="Mccarthy M."/>
            <person name="Mcdonough S."/>
            <person name="Mcghee T."/>
            <person name="Meldrim J."/>
            <person name="Meneus L."/>
            <person name="Mesirov J."/>
            <person name="Mihalev A."/>
            <person name="Mihova T."/>
            <person name="Mikkelsen T."/>
            <person name="Mlenga V."/>
            <person name="Moru K."/>
            <person name="Mozes J."/>
            <person name="Mulrain L."/>
            <person name="Munson G."/>
            <person name="Naylor J."/>
            <person name="Newes C."/>
            <person name="Nguyen C."/>
            <person name="Nguyen N."/>
            <person name="Nguyen T."/>
            <person name="Nicol R."/>
            <person name="Nielsen C."/>
            <person name="Nizzari M."/>
            <person name="Norbu C."/>
            <person name="Norbu N."/>
            <person name="O'donnell P."/>
            <person name="Okoawo O."/>
            <person name="O'leary S."/>
            <person name="Omotosho B."/>
            <person name="O'neill K."/>
            <person name="Osman S."/>
            <person name="Parker S."/>
            <person name="Perrin D."/>
            <person name="Phunkhang P."/>
            <person name="Piqani B."/>
            <person name="Purcell S."/>
            <person name="Rachupka T."/>
            <person name="Ramasamy U."/>
            <person name="Rameau R."/>
            <person name="Ray V."/>
            <person name="Raymond C."/>
            <person name="Retta R."/>
            <person name="Richardson S."/>
            <person name="Rise C."/>
            <person name="Rodriguez J."/>
            <person name="Rogers J."/>
            <person name="Rogov P."/>
            <person name="Rutman M."/>
            <person name="Schupbach R."/>
            <person name="Seaman C."/>
            <person name="Settipalli S."/>
            <person name="Sharpe T."/>
            <person name="Sheridan J."/>
            <person name="Sherpa N."/>
            <person name="Shi J."/>
            <person name="Smirnov S."/>
            <person name="Smith C."/>
            <person name="Sougnez C."/>
            <person name="Spencer B."/>
            <person name="Stalker J."/>
            <person name="Stange-thomann N."/>
            <person name="Stavropoulos S."/>
            <person name="Stetson K."/>
            <person name="Stone C."/>
            <person name="Stone S."/>
            <person name="Stubbs M."/>
            <person name="Talamas J."/>
            <person name="Tchuinga P."/>
            <person name="Tenzing P."/>
            <person name="Tesfaye S."/>
            <person name="Theodore J."/>
            <person name="Thoulutsang Y."/>
            <person name="Topham K."/>
            <person name="Towey S."/>
            <person name="Tsamla T."/>
            <person name="Tsomo N."/>
            <person name="Vallee D."/>
            <person name="Vassiliev H."/>
            <person name="Venkataraman V."/>
            <person name="Vinson J."/>
            <person name="Vo A."/>
            <person name="Wade C."/>
            <person name="Wang S."/>
            <person name="Wangchuk T."/>
            <person name="Wangdi T."/>
            <person name="Whittaker C."/>
            <person name="Wilkinson J."/>
            <person name="Wu Y."/>
            <person name="Wyman D."/>
            <person name="Yadav S."/>
            <person name="Yang S."/>
            <person name="Yang X."/>
            <person name="Yeager S."/>
            <person name="Yee E."/>
            <person name="Young G."/>
            <person name="Zainoun J."/>
            <person name="Zembeck L."/>
            <person name="Zimmer A."/>
            <person name="Zody M."/>
            <person name="Lander E."/>
        </authorList>
    </citation>
    <scope>NUCLEOTIDE SEQUENCE [LARGE SCALE GENOMIC DNA]</scope>
</reference>
<evidence type="ECO:0000313" key="1">
    <source>
        <dbReference type="Ensembl" id="ENSCSAVP00000007215.1"/>
    </source>
</evidence>
<evidence type="ECO:0000313" key="2">
    <source>
        <dbReference type="Proteomes" id="UP000007875"/>
    </source>
</evidence>
<reference evidence="1" key="2">
    <citation type="submission" date="2025-08" db="UniProtKB">
        <authorList>
            <consortium name="Ensembl"/>
        </authorList>
    </citation>
    <scope>IDENTIFICATION</scope>
</reference>
<sequence>MSAPAALVVSRLLYPEVEKSKFMDTGSLALTSGTNRNIVESAAAGASMSI</sequence>